<dbReference type="EMBL" id="CP044399">
    <property type="protein sequence ID" value="QFI40143.1"/>
    <property type="molecule type" value="Genomic_DNA"/>
</dbReference>
<dbReference type="Pfam" id="PF10996">
    <property type="entry name" value="Beta-Casp"/>
    <property type="match status" value="1"/>
</dbReference>
<dbReference type="SMART" id="SM00849">
    <property type="entry name" value="Lactamase_B"/>
    <property type="match status" value="1"/>
</dbReference>
<evidence type="ECO:0000313" key="4">
    <source>
        <dbReference type="EMBL" id="QFI40143.1"/>
    </source>
</evidence>
<sequence>MRILHHGAVNGVTGSCHQLYMNDYNSVLIDCGLFQGSEAAANNKNNGNNQHQLSIDFNVRTIKALIITHCHIDHVGRIPYLLAAGYTGPIYATQATAELLPLVIEDALKVGVTRDHKLIQTCLSLLNNQLIPVPYHQWRTIDVLQIPQEDISESEICYQRQKIRFCPAGHILGSAYVEIELATDKPIHRHRLVFSGDLGASYSPLLSAPRAPYRADTLIIESTYGDKRHEHRNQRRQKLQAVIEHAVSDNGVVLIPAFSIGRTQELLYEIEQFIHTAPEGSLWKNIEIIVDSPMAANFTTKYRDFKELWDQEAQGILKQGRHPLNFEQLHTIDSHQDHLSVVKYLAKRNKPAIVIAASGMCSGGRIVNYLTEFLPDSKADVIFVGYQAKGTPGRDIQKHGPKGGYVELNGKRISINAGIHTISGYSAHADQQDLLNFVKNIKHQPSEIRIVHGDEGAKAAFAEKLGELVPDARILRPSE</sequence>
<proteinExistence type="predicted"/>
<gene>
    <name evidence="4" type="ORF">FR932_21230</name>
</gene>
<dbReference type="Gene3D" id="3.60.15.10">
    <property type="entry name" value="Ribonuclease Z/Hydroxyacylglutathione hydrolase-like"/>
    <property type="match status" value="1"/>
</dbReference>
<dbReference type="Pfam" id="PF07521">
    <property type="entry name" value="RMMBL"/>
    <property type="match status" value="1"/>
</dbReference>
<evidence type="ECO:0000313" key="5">
    <source>
        <dbReference type="Proteomes" id="UP000327424"/>
    </source>
</evidence>
<dbReference type="GO" id="GO:0004521">
    <property type="term" value="F:RNA endonuclease activity"/>
    <property type="evidence" value="ECO:0007669"/>
    <property type="project" value="TreeGrafter"/>
</dbReference>
<feature type="domain" description="Metallo-beta-lactamase" evidence="2">
    <location>
        <begin position="13"/>
        <end position="245"/>
    </location>
</feature>
<dbReference type="InterPro" id="IPR011108">
    <property type="entry name" value="RMMBL"/>
</dbReference>
<dbReference type="Gene3D" id="3.40.50.10890">
    <property type="match status" value="1"/>
</dbReference>
<dbReference type="RefSeq" id="WP_019440355.1">
    <property type="nucleotide sequence ID" value="NZ_ALOE01000007.1"/>
</dbReference>
<organism evidence="4 5">
    <name type="scientific">Moritella marina ATCC 15381</name>
    <dbReference type="NCBI Taxonomy" id="1202962"/>
    <lineage>
        <taxon>Bacteria</taxon>
        <taxon>Pseudomonadati</taxon>
        <taxon>Pseudomonadota</taxon>
        <taxon>Gammaproteobacteria</taxon>
        <taxon>Alteromonadales</taxon>
        <taxon>Moritellaceae</taxon>
        <taxon>Moritella</taxon>
    </lineage>
</organism>
<name>A0A5J6WPP8_MORMI</name>
<dbReference type="SMART" id="SM01027">
    <property type="entry name" value="Beta-Casp"/>
    <property type="match status" value="1"/>
</dbReference>
<feature type="domain" description="Beta-Casp" evidence="3">
    <location>
        <begin position="263"/>
        <end position="396"/>
    </location>
</feature>
<dbReference type="Proteomes" id="UP000327424">
    <property type="component" value="Chromosome"/>
</dbReference>
<evidence type="ECO:0000259" key="3">
    <source>
        <dbReference type="SMART" id="SM01027"/>
    </source>
</evidence>
<dbReference type="PANTHER" id="PTHR11203:SF37">
    <property type="entry name" value="INTEGRATOR COMPLEX SUBUNIT 11"/>
    <property type="match status" value="1"/>
</dbReference>
<dbReference type="GO" id="GO:0016787">
    <property type="term" value="F:hydrolase activity"/>
    <property type="evidence" value="ECO:0007669"/>
    <property type="project" value="UniProtKB-KW"/>
</dbReference>
<reference evidence="4 5" key="1">
    <citation type="submission" date="2019-09" db="EMBL/GenBank/DDBJ databases">
        <title>Hybrid Assembly of the complete Genome of the Deep-Sea Bacterium Moritella marina from long Nanopore and Illumina reads.</title>
        <authorList>
            <person name="Magin S."/>
            <person name="Georgoulis A."/>
            <person name="Papadimitriou K."/>
            <person name="Iliakis G."/>
            <person name="Vorgias C.E."/>
        </authorList>
    </citation>
    <scope>NUCLEOTIDE SEQUENCE [LARGE SCALE GENOMIC DNA]</scope>
    <source>
        <strain evidence="4 5">MP-1</strain>
    </source>
</reference>
<dbReference type="PANTHER" id="PTHR11203">
    <property type="entry name" value="CLEAVAGE AND POLYADENYLATION SPECIFICITY FACTOR FAMILY MEMBER"/>
    <property type="match status" value="1"/>
</dbReference>
<evidence type="ECO:0000256" key="1">
    <source>
        <dbReference type="ARBA" id="ARBA00022801"/>
    </source>
</evidence>
<evidence type="ECO:0000259" key="2">
    <source>
        <dbReference type="SMART" id="SM00849"/>
    </source>
</evidence>
<keyword evidence="5" id="KW-1185">Reference proteome</keyword>
<dbReference type="InterPro" id="IPR022712">
    <property type="entry name" value="Beta_Casp"/>
</dbReference>
<protein>
    <submittedName>
        <fullName evidence="4">MBL fold metallo-hydrolase</fullName>
    </submittedName>
</protein>
<dbReference type="InterPro" id="IPR036866">
    <property type="entry name" value="RibonucZ/Hydroxyglut_hydro"/>
</dbReference>
<dbReference type="OrthoDB" id="9803916at2"/>
<dbReference type="PROSITE" id="PS51257">
    <property type="entry name" value="PROKAR_LIPOPROTEIN"/>
    <property type="match status" value="1"/>
</dbReference>
<dbReference type="CDD" id="cd16295">
    <property type="entry name" value="TTHA0252-CPSF-like_MBL-fold"/>
    <property type="match status" value="1"/>
</dbReference>
<dbReference type="KEGG" id="mmaa:FR932_21230"/>
<dbReference type="Pfam" id="PF00753">
    <property type="entry name" value="Lactamase_B"/>
    <property type="match status" value="1"/>
</dbReference>
<dbReference type="AlphaFoldDB" id="A0A5J6WPP8"/>
<dbReference type="SUPFAM" id="SSF56281">
    <property type="entry name" value="Metallo-hydrolase/oxidoreductase"/>
    <property type="match status" value="1"/>
</dbReference>
<accession>A0A5J6WPP8</accession>
<dbReference type="InterPro" id="IPR050698">
    <property type="entry name" value="MBL"/>
</dbReference>
<keyword evidence="1 4" id="KW-0378">Hydrolase</keyword>
<dbReference type="InterPro" id="IPR001279">
    <property type="entry name" value="Metallo-B-lactamas"/>
</dbReference>